<feature type="transmembrane region" description="Helical" evidence="3">
    <location>
        <begin position="400"/>
        <end position="420"/>
    </location>
</feature>
<dbReference type="InterPro" id="IPR036259">
    <property type="entry name" value="MFS_trans_sf"/>
</dbReference>
<feature type="transmembrane region" description="Helical" evidence="3">
    <location>
        <begin position="432"/>
        <end position="451"/>
    </location>
</feature>
<evidence type="ECO:0000313" key="5">
    <source>
        <dbReference type="EMBL" id="GMG39447.1"/>
    </source>
</evidence>
<keyword evidence="3" id="KW-0812">Transmembrane</keyword>
<feature type="transmembrane region" description="Helical" evidence="3">
    <location>
        <begin position="495"/>
        <end position="514"/>
    </location>
</feature>
<dbReference type="PANTHER" id="PTHR11360">
    <property type="entry name" value="MONOCARBOXYLATE TRANSPORTER"/>
    <property type="match status" value="1"/>
</dbReference>
<feature type="transmembrane region" description="Helical" evidence="3">
    <location>
        <begin position="144"/>
        <end position="165"/>
    </location>
</feature>
<dbReference type="PANTHER" id="PTHR11360:SF177">
    <property type="entry name" value="RIBOFLAVIN TRANSPORTER MCH5"/>
    <property type="match status" value="1"/>
</dbReference>
<dbReference type="OrthoDB" id="6509908at2759"/>
<feature type="transmembrane region" description="Helical" evidence="3">
    <location>
        <begin position="303"/>
        <end position="323"/>
    </location>
</feature>
<protein>
    <submittedName>
        <fullName evidence="5">Unnamed protein product</fullName>
    </submittedName>
</protein>
<feature type="transmembrane region" description="Helical" evidence="3">
    <location>
        <begin position="271"/>
        <end position="291"/>
    </location>
</feature>
<dbReference type="InterPro" id="IPR011701">
    <property type="entry name" value="MFS"/>
</dbReference>
<feature type="transmembrane region" description="Helical" evidence="3">
    <location>
        <begin position="520"/>
        <end position="541"/>
    </location>
</feature>
<keyword evidence="3" id="KW-1133">Transmembrane helix</keyword>
<evidence type="ECO:0000256" key="3">
    <source>
        <dbReference type="SAM" id="Phobius"/>
    </source>
</evidence>
<dbReference type="GO" id="GO:0032218">
    <property type="term" value="P:riboflavin transport"/>
    <property type="evidence" value="ECO:0007669"/>
    <property type="project" value="TreeGrafter"/>
</dbReference>
<reference evidence="5" key="1">
    <citation type="submission" date="2023-04" db="EMBL/GenBank/DDBJ databases">
        <title>Ambrosiozyma monospora NBRC 1965.</title>
        <authorList>
            <person name="Ichikawa N."/>
            <person name="Sato H."/>
            <person name="Tonouchi N."/>
        </authorList>
    </citation>
    <scope>NUCLEOTIDE SEQUENCE</scope>
    <source>
        <strain evidence="5">NBRC 1965</strain>
    </source>
</reference>
<comment type="similarity">
    <text evidence="2">Belongs to the major facilitator superfamily. Monocarboxylate porter (TC 2.A.1.13) family.</text>
</comment>
<dbReference type="CDD" id="cd17352">
    <property type="entry name" value="MFS_MCT_SLC16"/>
    <property type="match status" value="1"/>
</dbReference>
<sequence>MIAPPSYINFTDTTGTVKKTEDCELSSLPSNGKTRIHKNHNFEKESEYYQSTSLDFNYKVSARISDSTDIDRIIGQSSATGHTIKKTATRTKTRTPSTRSINDLRRTISINQNGDLDEEGECQLSMEVLHQQDDMTYPDGGLKAWSVVLGVLLGLVCCFGLLNTTGAIESYISKNILVDTPSTSISWIFSIFSFITFGLNLVSGILFDLMGARKLCLIGAAMIVGGLFATANSTELYQFILGFGICCGTGCALMMAPLVSVVSHYFKKNRGLALGIAMPGASIGGVIWPLVCRSLYPKIGYVWTIRTLGFIFLGTLVTSCLLVDDRLDKIKEFEKLKNGGIDPNEGKSMWSRIMQGVDFGVLKDNIFMWLVLSLFLNEFSLVLVTTYVPSYALNKGYTESIALIALTVLNASGIMGRYLPSHLSDHFGNFNLMILCSLLMTLSIFIFWLPFGSKEGTFFVFCILYGFGMAGTLALTPLCTSAISKPQDIGKRYGTAYFFVSFGNLFCLPIGMQITKTRAGYNGMVAFCGATCAVSTITLIITRYRLAGFKKISV</sequence>
<dbReference type="Gene3D" id="1.20.1250.20">
    <property type="entry name" value="MFS general substrate transporter like domains"/>
    <property type="match status" value="2"/>
</dbReference>
<dbReference type="AlphaFoldDB" id="A0A9W6YUV0"/>
<keyword evidence="6" id="KW-1185">Reference proteome</keyword>
<name>A0A9W6YUV0_AMBMO</name>
<evidence type="ECO:0000259" key="4">
    <source>
        <dbReference type="PROSITE" id="PS50850"/>
    </source>
</evidence>
<dbReference type="Pfam" id="PF07690">
    <property type="entry name" value="MFS_1"/>
    <property type="match status" value="1"/>
</dbReference>
<feature type="transmembrane region" description="Helical" evidence="3">
    <location>
        <begin position="457"/>
        <end position="483"/>
    </location>
</feature>
<organism evidence="5 6">
    <name type="scientific">Ambrosiozyma monospora</name>
    <name type="common">Yeast</name>
    <name type="synonym">Endomycopsis monosporus</name>
    <dbReference type="NCBI Taxonomy" id="43982"/>
    <lineage>
        <taxon>Eukaryota</taxon>
        <taxon>Fungi</taxon>
        <taxon>Dikarya</taxon>
        <taxon>Ascomycota</taxon>
        <taxon>Saccharomycotina</taxon>
        <taxon>Pichiomycetes</taxon>
        <taxon>Pichiales</taxon>
        <taxon>Pichiaceae</taxon>
        <taxon>Ambrosiozyma</taxon>
    </lineage>
</organism>
<evidence type="ECO:0000256" key="2">
    <source>
        <dbReference type="ARBA" id="ARBA00006727"/>
    </source>
</evidence>
<dbReference type="EMBL" id="BSXU01002921">
    <property type="protein sequence ID" value="GMG39447.1"/>
    <property type="molecule type" value="Genomic_DNA"/>
</dbReference>
<keyword evidence="3" id="KW-0472">Membrane</keyword>
<accession>A0A9W6YUV0</accession>
<feature type="transmembrane region" description="Helical" evidence="3">
    <location>
        <begin position="185"/>
        <end position="207"/>
    </location>
</feature>
<dbReference type="GO" id="GO:0022857">
    <property type="term" value="F:transmembrane transporter activity"/>
    <property type="evidence" value="ECO:0007669"/>
    <property type="project" value="InterPro"/>
</dbReference>
<evidence type="ECO:0000256" key="1">
    <source>
        <dbReference type="ARBA" id="ARBA00004141"/>
    </source>
</evidence>
<feature type="transmembrane region" description="Helical" evidence="3">
    <location>
        <begin position="214"/>
        <end position="231"/>
    </location>
</feature>
<feature type="transmembrane region" description="Helical" evidence="3">
    <location>
        <begin position="366"/>
        <end position="388"/>
    </location>
</feature>
<comment type="caution">
    <text evidence="5">The sequence shown here is derived from an EMBL/GenBank/DDBJ whole genome shotgun (WGS) entry which is preliminary data.</text>
</comment>
<dbReference type="PROSITE" id="PS50850">
    <property type="entry name" value="MFS"/>
    <property type="match status" value="1"/>
</dbReference>
<feature type="domain" description="Major facilitator superfamily (MFS) profile" evidence="4">
    <location>
        <begin position="146"/>
        <end position="547"/>
    </location>
</feature>
<comment type="subcellular location">
    <subcellularLocation>
        <location evidence="1">Membrane</location>
        <topology evidence="1">Multi-pass membrane protein</topology>
    </subcellularLocation>
</comment>
<feature type="transmembrane region" description="Helical" evidence="3">
    <location>
        <begin position="237"/>
        <end position="259"/>
    </location>
</feature>
<dbReference type="SUPFAM" id="SSF103473">
    <property type="entry name" value="MFS general substrate transporter"/>
    <property type="match status" value="1"/>
</dbReference>
<dbReference type="InterPro" id="IPR020846">
    <property type="entry name" value="MFS_dom"/>
</dbReference>
<dbReference type="GO" id="GO:0016020">
    <property type="term" value="C:membrane"/>
    <property type="evidence" value="ECO:0007669"/>
    <property type="project" value="UniProtKB-SubCell"/>
</dbReference>
<proteinExistence type="inferred from homology"/>
<dbReference type="InterPro" id="IPR050327">
    <property type="entry name" value="Proton-linked_MCT"/>
</dbReference>
<gene>
    <name evidence="5" type="ORF">Amon01_000535800</name>
</gene>
<dbReference type="Proteomes" id="UP001165063">
    <property type="component" value="Unassembled WGS sequence"/>
</dbReference>
<evidence type="ECO:0000313" key="6">
    <source>
        <dbReference type="Proteomes" id="UP001165063"/>
    </source>
</evidence>